<accession>A0AAN9BLN1</accession>
<dbReference type="PANTHER" id="PTHR24260">
    <property type="match status" value="1"/>
</dbReference>
<dbReference type="Gene3D" id="2.40.10.10">
    <property type="entry name" value="Trypsin-like serine proteases"/>
    <property type="match status" value="1"/>
</dbReference>
<feature type="compositionally biased region" description="Polar residues" evidence="1">
    <location>
        <begin position="118"/>
        <end position="134"/>
    </location>
</feature>
<comment type="caution">
    <text evidence="4">The sequence shown here is derived from an EMBL/GenBank/DDBJ whole genome shotgun (WGS) entry which is preliminary data.</text>
</comment>
<dbReference type="PROSITE" id="PS50240">
    <property type="entry name" value="TRYPSIN_DOM"/>
    <property type="match status" value="1"/>
</dbReference>
<evidence type="ECO:0000256" key="2">
    <source>
        <dbReference type="SAM" id="Phobius"/>
    </source>
</evidence>
<dbReference type="InterPro" id="IPR009003">
    <property type="entry name" value="Peptidase_S1_PA"/>
</dbReference>
<dbReference type="InterPro" id="IPR001314">
    <property type="entry name" value="Peptidase_S1A"/>
</dbReference>
<feature type="region of interest" description="Disordered" evidence="1">
    <location>
        <begin position="107"/>
        <end position="140"/>
    </location>
</feature>
<keyword evidence="2" id="KW-0472">Membrane</keyword>
<dbReference type="Pfam" id="PF00089">
    <property type="entry name" value="Trypsin"/>
    <property type="match status" value="1"/>
</dbReference>
<dbReference type="AlphaFoldDB" id="A0AAN9BLN1"/>
<evidence type="ECO:0000259" key="3">
    <source>
        <dbReference type="PROSITE" id="PS50240"/>
    </source>
</evidence>
<evidence type="ECO:0000256" key="1">
    <source>
        <dbReference type="SAM" id="MobiDB-lite"/>
    </source>
</evidence>
<name>A0AAN9BLN1_9CAEN</name>
<reference evidence="4 5" key="1">
    <citation type="submission" date="2024-02" db="EMBL/GenBank/DDBJ databases">
        <title>Chromosome-scale genome assembly of the rough periwinkle Littorina saxatilis.</title>
        <authorList>
            <person name="De Jode A."/>
            <person name="Faria R."/>
            <person name="Formenti G."/>
            <person name="Sims Y."/>
            <person name="Smith T.P."/>
            <person name="Tracey A."/>
            <person name="Wood J.M.D."/>
            <person name="Zagrodzka Z.B."/>
            <person name="Johannesson K."/>
            <person name="Butlin R.K."/>
            <person name="Leder E.H."/>
        </authorList>
    </citation>
    <scope>NUCLEOTIDE SEQUENCE [LARGE SCALE GENOMIC DNA]</scope>
    <source>
        <strain evidence="4">Snail1</strain>
        <tissue evidence="4">Muscle</tissue>
    </source>
</reference>
<protein>
    <recommendedName>
        <fullName evidence="3">Peptidase S1 domain-containing protein</fullName>
    </recommendedName>
</protein>
<keyword evidence="5" id="KW-1185">Reference proteome</keyword>
<feature type="transmembrane region" description="Helical" evidence="2">
    <location>
        <begin position="82"/>
        <end position="104"/>
    </location>
</feature>
<keyword evidence="2" id="KW-1133">Transmembrane helix</keyword>
<dbReference type="SUPFAM" id="SSF50494">
    <property type="entry name" value="Trypsin-like serine proteases"/>
    <property type="match status" value="1"/>
</dbReference>
<dbReference type="Proteomes" id="UP001374579">
    <property type="component" value="Unassembled WGS sequence"/>
</dbReference>
<dbReference type="EMBL" id="JBAMIC010000007">
    <property type="protein sequence ID" value="KAK7105580.1"/>
    <property type="molecule type" value="Genomic_DNA"/>
</dbReference>
<organism evidence="4 5">
    <name type="scientific">Littorina saxatilis</name>
    <dbReference type="NCBI Taxonomy" id="31220"/>
    <lineage>
        <taxon>Eukaryota</taxon>
        <taxon>Metazoa</taxon>
        <taxon>Spiralia</taxon>
        <taxon>Lophotrochozoa</taxon>
        <taxon>Mollusca</taxon>
        <taxon>Gastropoda</taxon>
        <taxon>Caenogastropoda</taxon>
        <taxon>Littorinimorpha</taxon>
        <taxon>Littorinoidea</taxon>
        <taxon>Littorinidae</taxon>
        <taxon>Littorina</taxon>
    </lineage>
</organism>
<feature type="region of interest" description="Disordered" evidence="1">
    <location>
        <begin position="1"/>
        <end position="32"/>
    </location>
</feature>
<gene>
    <name evidence="4" type="ORF">V1264_016943</name>
</gene>
<proteinExistence type="predicted"/>
<dbReference type="PANTHER" id="PTHR24260:SF132">
    <property type="entry name" value="PEPTIDASE S1 DOMAIN-CONTAINING PROTEIN"/>
    <property type="match status" value="1"/>
</dbReference>
<dbReference type="GO" id="GO:0004252">
    <property type="term" value="F:serine-type endopeptidase activity"/>
    <property type="evidence" value="ECO:0007669"/>
    <property type="project" value="InterPro"/>
</dbReference>
<dbReference type="InterPro" id="IPR001254">
    <property type="entry name" value="Trypsin_dom"/>
</dbReference>
<dbReference type="GO" id="GO:0006508">
    <property type="term" value="P:proteolysis"/>
    <property type="evidence" value="ECO:0007669"/>
    <property type="project" value="InterPro"/>
</dbReference>
<dbReference type="InterPro" id="IPR043504">
    <property type="entry name" value="Peptidase_S1_PA_chymotrypsin"/>
</dbReference>
<keyword evidence="2" id="KW-0812">Transmembrane</keyword>
<sequence>MSNAVGESGLGGSTLGESTWGESALGQSEVDQSANGTSAIGVSDVAFQNQTATAVGENDAAPKHLSSTAPPAADPLQRNHKIAAGAVGSVALVAVLVVCLVLGLSGSESGDDGDSKPQRSSSNDYGVSESTCKGSVSPYRGSKEEGWLVTVQVQMGNAKTLCGGSVIGTKYILTAASCIPQKLVDSNGFVTAASSNQIGSIKVSNKDSDLAVDVAFVHAGFNPDLKYPWHDIALLRLKETIPSPDPVCLPASNLTAPSKCTFLQRGQASPASSSDAMRLNLNVYNHTKCLDFKNFDKNYEPFFDDSVLCTNSEPDQGGICYGDTGSPVLCHAPASGGKAESALSQFGIVSVMPTKSPCGVVPGYVTYLTNVPYYRAWLSDLAMPALEGVTTSGKVLDCYSKGCGTIIKASKPFPDNVKSYVCNIYAAYMLCEKKKGKEGMRRCAPTVIPKYLVRGEGFDPVTLSRTKLNDFFDLWRQDHTKCSDTSVSP</sequence>
<dbReference type="InterPro" id="IPR051333">
    <property type="entry name" value="CLIP_Serine_Protease"/>
</dbReference>
<dbReference type="PRINTS" id="PR00722">
    <property type="entry name" value="CHYMOTRYPSIN"/>
</dbReference>
<evidence type="ECO:0000313" key="5">
    <source>
        <dbReference type="Proteomes" id="UP001374579"/>
    </source>
</evidence>
<dbReference type="SMART" id="SM00020">
    <property type="entry name" value="Tryp_SPc"/>
    <property type="match status" value="1"/>
</dbReference>
<evidence type="ECO:0000313" key="4">
    <source>
        <dbReference type="EMBL" id="KAK7105580.1"/>
    </source>
</evidence>
<feature type="domain" description="Peptidase S1" evidence="3">
    <location>
        <begin position="147"/>
        <end position="383"/>
    </location>
</feature>